<accession>A0A391NWM6</accession>
<gene>
    <name evidence="2" type="ORF">KIPB_017244</name>
</gene>
<dbReference type="EMBL" id="BDIP01011331">
    <property type="protein sequence ID" value="GCA65491.1"/>
    <property type="molecule type" value="Genomic_DNA"/>
</dbReference>
<evidence type="ECO:0000313" key="2">
    <source>
        <dbReference type="EMBL" id="GCA65491.1"/>
    </source>
</evidence>
<evidence type="ECO:0000256" key="1">
    <source>
        <dbReference type="SAM" id="Phobius"/>
    </source>
</evidence>
<feature type="non-terminal residue" evidence="2">
    <location>
        <position position="1"/>
    </location>
</feature>
<feature type="transmembrane region" description="Helical" evidence="1">
    <location>
        <begin position="39"/>
        <end position="57"/>
    </location>
</feature>
<comment type="caution">
    <text evidence="2">The sequence shown here is derived from an EMBL/GenBank/DDBJ whole genome shotgun (WGS) entry which is preliminary data.</text>
</comment>
<feature type="transmembrane region" description="Helical" evidence="1">
    <location>
        <begin position="12"/>
        <end position="33"/>
    </location>
</feature>
<sequence length="87" mass="9522">SATLMRLFKIHSLFVLCYAVFALMQITSVGLAFRQATNLYILLLIVVAVVGVFLIAFGQTAVAETLHAGFKTARGSVFEKNKVIINM</sequence>
<keyword evidence="1" id="KW-0472">Membrane</keyword>
<keyword evidence="1" id="KW-1133">Transmembrane helix</keyword>
<reference evidence="2 3" key="1">
    <citation type="journal article" date="2018" name="PLoS ONE">
        <title>The draft genome of Kipferlia bialata reveals reductive genome evolution in fornicate parasites.</title>
        <authorList>
            <person name="Tanifuji G."/>
            <person name="Takabayashi S."/>
            <person name="Kume K."/>
            <person name="Takagi M."/>
            <person name="Nakayama T."/>
            <person name="Kamikawa R."/>
            <person name="Inagaki Y."/>
            <person name="Hashimoto T."/>
        </authorList>
    </citation>
    <scope>NUCLEOTIDE SEQUENCE [LARGE SCALE GENOMIC DNA]</scope>
    <source>
        <strain evidence="2">NY0173</strain>
    </source>
</reference>
<organism evidence="2 3">
    <name type="scientific">Kipferlia bialata</name>
    <dbReference type="NCBI Taxonomy" id="797122"/>
    <lineage>
        <taxon>Eukaryota</taxon>
        <taxon>Metamonada</taxon>
        <taxon>Carpediemonas-like organisms</taxon>
        <taxon>Kipferlia</taxon>
    </lineage>
</organism>
<keyword evidence="3" id="KW-1185">Reference proteome</keyword>
<dbReference type="AlphaFoldDB" id="A0A391NWM6"/>
<dbReference type="Proteomes" id="UP000265618">
    <property type="component" value="Unassembled WGS sequence"/>
</dbReference>
<evidence type="ECO:0000313" key="3">
    <source>
        <dbReference type="Proteomes" id="UP000265618"/>
    </source>
</evidence>
<protein>
    <submittedName>
        <fullName evidence="2">Uncharacterized protein</fullName>
    </submittedName>
</protein>
<name>A0A391NWM6_9EUKA</name>
<keyword evidence="1" id="KW-0812">Transmembrane</keyword>
<proteinExistence type="predicted"/>